<comment type="caution">
    <text evidence="1">The sequence shown here is derived from an EMBL/GenBank/DDBJ whole genome shotgun (WGS) entry which is preliminary data.</text>
</comment>
<evidence type="ECO:0008006" key="3">
    <source>
        <dbReference type="Google" id="ProtNLM"/>
    </source>
</evidence>
<gene>
    <name evidence="1" type="ORF">GCM10011348_14220</name>
</gene>
<dbReference type="Proteomes" id="UP000599578">
    <property type="component" value="Unassembled WGS sequence"/>
</dbReference>
<evidence type="ECO:0000313" key="2">
    <source>
        <dbReference type="Proteomes" id="UP000599578"/>
    </source>
</evidence>
<keyword evidence="2" id="KW-1185">Reference proteome</keyword>
<dbReference type="EMBL" id="BMLT01000003">
    <property type="protein sequence ID" value="GGO79582.1"/>
    <property type="molecule type" value="Genomic_DNA"/>
</dbReference>
<name>A0A917ZBN4_9GAMM</name>
<dbReference type="PROSITE" id="PS51257">
    <property type="entry name" value="PROKAR_LIPOPROTEIN"/>
    <property type="match status" value="1"/>
</dbReference>
<dbReference type="Pfam" id="PF16587">
    <property type="entry name" value="DUF5061"/>
    <property type="match status" value="1"/>
</dbReference>
<evidence type="ECO:0000313" key="1">
    <source>
        <dbReference type="EMBL" id="GGO79582.1"/>
    </source>
</evidence>
<accession>A0A917ZBN4</accession>
<dbReference type="InterPro" id="IPR032258">
    <property type="entry name" value="DUF5061"/>
</dbReference>
<organism evidence="1 2">
    <name type="scientific">Marinobacterium nitratireducens</name>
    <dbReference type="NCBI Taxonomy" id="518897"/>
    <lineage>
        <taxon>Bacteria</taxon>
        <taxon>Pseudomonadati</taxon>
        <taxon>Pseudomonadota</taxon>
        <taxon>Gammaproteobacteria</taxon>
        <taxon>Oceanospirillales</taxon>
        <taxon>Oceanospirillaceae</taxon>
        <taxon>Marinobacterium</taxon>
    </lineage>
</organism>
<sequence length="137" mass="14395">MLKGFESQMYRISTGRAKATVSLLAALVLAGCSSNQTRDAYSATAQPPVVSKGQALSQEVSGFLSTGSGQSTRYFASTYWGDNVELTTDATYYAASGRICRQVSVSSMTGTSAGRWLACEGGNGQWVAVRSLSAVAR</sequence>
<protein>
    <recommendedName>
        <fullName evidence="3">Common-antigen outer membrane protein</fullName>
    </recommendedName>
</protein>
<dbReference type="AlphaFoldDB" id="A0A917ZBN4"/>
<proteinExistence type="predicted"/>
<reference evidence="1 2" key="1">
    <citation type="journal article" date="2014" name="Int. J. Syst. Evol. Microbiol.">
        <title>Complete genome sequence of Corynebacterium casei LMG S-19264T (=DSM 44701T), isolated from a smear-ripened cheese.</title>
        <authorList>
            <consortium name="US DOE Joint Genome Institute (JGI-PGF)"/>
            <person name="Walter F."/>
            <person name="Albersmeier A."/>
            <person name="Kalinowski J."/>
            <person name="Ruckert C."/>
        </authorList>
    </citation>
    <scope>NUCLEOTIDE SEQUENCE [LARGE SCALE GENOMIC DNA]</scope>
    <source>
        <strain evidence="1 2">CGMCC 1.7286</strain>
    </source>
</reference>
<dbReference type="RefSeq" id="WP_188859857.1">
    <property type="nucleotide sequence ID" value="NZ_BMLT01000003.1"/>
</dbReference>